<reference evidence="1" key="1">
    <citation type="submission" date="2021-06" db="EMBL/GenBank/DDBJ databases">
        <authorList>
            <person name="Kallberg Y."/>
            <person name="Tangrot J."/>
            <person name="Rosling A."/>
        </authorList>
    </citation>
    <scope>NUCLEOTIDE SEQUENCE</scope>
    <source>
        <strain evidence="1">IL203A</strain>
    </source>
</reference>
<organism evidence="1 2">
    <name type="scientific">Dentiscutata heterogama</name>
    <dbReference type="NCBI Taxonomy" id="1316150"/>
    <lineage>
        <taxon>Eukaryota</taxon>
        <taxon>Fungi</taxon>
        <taxon>Fungi incertae sedis</taxon>
        <taxon>Mucoromycota</taxon>
        <taxon>Glomeromycotina</taxon>
        <taxon>Glomeromycetes</taxon>
        <taxon>Diversisporales</taxon>
        <taxon>Gigasporaceae</taxon>
        <taxon>Dentiscutata</taxon>
    </lineage>
</organism>
<keyword evidence="2" id="KW-1185">Reference proteome</keyword>
<accession>A0ACA9K2Q1</accession>
<name>A0ACA9K2Q1_9GLOM</name>
<dbReference type="Proteomes" id="UP000789702">
    <property type="component" value="Unassembled WGS sequence"/>
</dbReference>
<evidence type="ECO:0000313" key="2">
    <source>
        <dbReference type="Proteomes" id="UP000789702"/>
    </source>
</evidence>
<comment type="caution">
    <text evidence="1">The sequence shown here is derived from an EMBL/GenBank/DDBJ whole genome shotgun (WGS) entry which is preliminary data.</text>
</comment>
<gene>
    <name evidence="1" type="ORF">DHETER_LOCUS718</name>
</gene>
<protein>
    <submittedName>
        <fullName evidence="1">17220_t:CDS:1</fullName>
    </submittedName>
</protein>
<dbReference type="EMBL" id="CAJVPU010000383">
    <property type="protein sequence ID" value="CAG8448684.1"/>
    <property type="molecule type" value="Genomic_DNA"/>
</dbReference>
<proteinExistence type="predicted"/>
<evidence type="ECO:0000313" key="1">
    <source>
        <dbReference type="EMBL" id="CAG8448684.1"/>
    </source>
</evidence>
<sequence length="1562" mass="173360">MPTTRPMTAIPKVTSMDDKHCYKDSTKKDIPSTSIEDTSQENGYASPSHKTQSKTHRVLDDYSISMDGNNSHYSTEDESEQFHPASENLDPDVAMQGSDNEDSLLQVENNGPSILRDSPLPSELPEYSPPDDSQQCDRGEITNPNTKSASKDTSQCKQNTNVQAHSASTSDPTGEATASDTSSNRARIKPKKVLGNYTLTKTLGAGSMGKVKLAIHSLTGEKLAVKIIPRVLPSDKSQDNKDKDTSKDDNKEIRTIREAAIMLLLNHPFIVQLKEVMVLPHHYYMFFEYVNGGQMLDYIISHGKLKEKHARKFARQIVSALDYCHRNSIVHRDLKIENILISKSGSIKIIDFGLSNLYSPRSHLSTFCGSLYFAAPELLNAKLYTGPEVDVWSFGIVLYVLVCGKVPFDDQSMPALHAKIKRGVVEYPGWLSSDCKHLLSRMLVTNPMYRATLAEVMNHPWMNKGYDGPPENYLPSRSPLTLPLDPEVIRGMTGFEFGTEHEIKARLESIIKSDSYQGSIRAQHYNNIGGPCDNRRRTSGFEYYRRKLSGSSVSVQEDKISADPTQAVHPLISIYYLVKEKLERDRLIQQGGIPQFGSSSSLDTNSLQVPYISMPDPSYSNDAGFDNMRPVVSPGTSPNSQVIRRATVPSGTRPRSRTSVEGDMKNTSVGTPVIKEKEIPEETMDEVSGELNYGKKSIELSANRGSAGGGLIRRLSLAIVGQPRDPVSSPSSPISPTHTSSRGHTEHRRHGSTPNGPKKENPNHFSHRISTIISRATSISEADYRRHRQRNSVGNNRPQSVISSTNGNNGTSGNNSTKNSSIKGPVGVLPQLVEPLSQHNPQSDKSTTVSSASPNINRSSHQRSTSSGAPMTINVNPNANQQIIDNDFNFPPSSSPHSPLPGGTADSWIRPVYLKGLFSVATTSTKPPSIIRLDLIRVLDRIGVKWREGRGGFECVHIPSIDLKSVVISNYPPGGITNHHHTHFNRNERRGSHSSGNSAASTSSSTSYKDSYAQGQDLRFSADGEVRLSLPANAHSGNQSGNDSSVSSTANVTDLVVRFEIFIVKVPLLLGVHGLQFRRVAGDPWQYKNMCSKILGELKLERSSRNKESQRFSYILPAPSSTAVIPTMEEVLNGRLTKKEKGHKTEDLLETKHRVVKEKQKIKSSHSINRYEWTETFRSIPLQPPKLPRLPTMEEILNVNRRVKVEEPEENYDSSSDSSPYSPYDFSQTLPLMEEVLDAKRSFTFEVKEERYSSTPATFSQILSTPQYSRKSLTKMDTMPTMEEILNRKLTEIPDYHIATRSSKRKAKSDPQIPAPLPALSTLSTVRKVVENIDPPTTYTFKMKVQDFDKQIPILPSTHKTKVENIDRPISNSHTVIKAKTNIAPSIAKGDNTSKSTAPKISTFSAPGNPNVKPCYSYSSLIGQALMQAPGRTLALAEIYKWISDTYPFYKQDQDGWKNSIRHNLSLNSAFIRVPRQEDRLHCWTINPEEEHCFKNGVFTPIKKPKGNKRARTNASSNDSNELKIIDFDYARSNSSSQTIVDIDSSDSTIVDSDSGYCDCSV</sequence>